<keyword evidence="1" id="KW-0408">Iron</keyword>
<dbReference type="eggNOG" id="COG0826">
    <property type="taxonomic scope" value="Bacteria"/>
</dbReference>
<keyword evidence="1" id="KW-0411">Iron-sulfur</keyword>
<dbReference type="InterPro" id="IPR001539">
    <property type="entry name" value="Peptidase_U32"/>
</dbReference>
<dbReference type="GO" id="GO:0051539">
    <property type="term" value="F:4 iron, 4 sulfur cluster binding"/>
    <property type="evidence" value="ECO:0007669"/>
    <property type="project" value="UniProtKB-UniRule"/>
</dbReference>
<dbReference type="PATRIC" id="fig|946483.4.peg.141"/>
<reference evidence="2 3" key="1">
    <citation type="journal article" date="2013" name="Genome Biol.">
        <title>Genomic analysis reveals key aspects of prokaryotic symbiosis in the phototrophic consortium "Chlorochromatium aggregatum".</title>
        <authorList>
            <person name="Liu Z."/>
            <person name="Muller J."/>
            <person name="Li T."/>
            <person name="Alvey R.M."/>
            <person name="Vogl K."/>
            <person name="Frigaard N.U."/>
            <person name="Rockwell N.C."/>
            <person name="Boyd E.S."/>
            <person name="Tomsho L.P."/>
            <person name="Schuster S.C."/>
            <person name="Henke P."/>
            <person name="Rohde M."/>
            <person name="Overmann J."/>
            <person name="Bryant D.A."/>
        </authorList>
    </citation>
    <scope>NUCLEOTIDE SEQUENCE [LARGE SCALE GENOMIC DNA]</scope>
    <source>
        <strain evidence="2">CR</strain>
    </source>
</reference>
<proteinExistence type="inferred from homology"/>
<dbReference type="MEROPS" id="U32.A01"/>
<protein>
    <recommendedName>
        <fullName evidence="1">Ubiquinone biosynthesis protein UbiV</fullName>
    </recommendedName>
</protein>
<feature type="binding site" evidence="1">
    <location>
        <position position="174"/>
    </location>
    <ligand>
        <name>[4Fe-4S] cluster</name>
        <dbReference type="ChEBI" id="CHEBI:49883"/>
    </ligand>
</feature>
<dbReference type="Proteomes" id="UP000017184">
    <property type="component" value="Chromosome"/>
</dbReference>
<keyword evidence="3" id="KW-1185">Reference proteome</keyword>
<keyword evidence="1" id="KW-0479">Metal-binding</keyword>
<dbReference type="GO" id="GO:0006744">
    <property type="term" value="P:ubiquinone biosynthetic process"/>
    <property type="evidence" value="ECO:0007669"/>
    <property type="project" value="UniProtKB-UniRule"/>
</dbReference>
<comment type="cofactor">
    <cofactor evidence="1">
        <name>[4Fe-4S] cluster</name>
        <dbReference type="ChEBI" id="CHEBI:49883"/>
    </cofactor>
</comment>
<organism evidence="2 3">
    <name type="scientific">Candidatus Symbiobacter mobilis CR</name>
    <dbReference type="NCBI Taxonomy" id="946483"/>
    <lineage>
        <taxon>Bacteria</taxon>
        <taxon>Pseudomonadati</taxon>
        <taxon>Pseudomonadota</taxon>
        <taxon>Betaproteobacteria</taxon>
        <taxon>Burkholderiales</taxon>
        <taxon>Comamonadaceae</taxon>
    </lineage>
</organism>
<evidence type="ECO:0000256" key="1">
    <source>
        <dbReference type="HAMAP-Rule" id="MF_02233"/>
    </source>
</evidence>
<dbReference type="InterPro" id="IPR043693">
    <property type="entry name" value="UbiV"/>
</dbReference>
<comment type="similarity">
    <text evidence="1">Belongs to the peptidase U32 family. UbiV subfamily.</text>
</comment>
<comment type="function">
    <text evidence="1">Required for O(2)-independent ubiquinone (coenzyme Q) biosynthesis. Together with UbiU, is essential for the C6-hydroxylation reaction in the oxygen-independent ubiquinone biosynthesis pathway.</text>
</comment>
<dbReference type="PANTHER" id="PTHR30217:SF11">
    <property type="entry name" value="UBIQUINONE BIOSYNTHESIS PROTEIN UBIV"/>
    <property type="match status" value="1"/>
</dbReference>
<sequence length="299" mass="33111">MHIALGPLLYYWPRQDVLRFYAAVAQSCVDIVYLGEAVCSRRHELRLADWLALAQELRQAGKEVVLSTQVLLESGSDVAAMRKVVENGVFLVEANDMGAVGCLHGQGPFVAGPHLNIYNLPTLQWMVRAGAQRWVVPLEMGQADLALVLSEGGATVQTEVFAFGRLPLAFSARCFTARHYDVPKDDCRFRCIDHPDGLLVRTREDAPFLVLNGIQTQSDHVHSLLGECMQLRAMGVHAVRVSPQSQHTLRIVELFRTVIDGNTPVVDAMEEVTTLMGGRPCNGYWYGKPGMEWVRPASS</sequence>
<feature type="binding site" evidence="1">
    <location>
        <position position="191"/>
    </location>
    <ligand>
        <name>[4Fe-4S] cluster</name>
        <dbReference type="ChEBI" id="CHEBI:49883"/>
    </ligand>
</feature>
<dbReference type="HAMAP" id="MF_02233">
    <property type="entry name" value="UbiV"/>
    <property type="match status" value="1"/>
</dbReference>
<evidence type="ECO:0000313" key="3">
    <source>
        <dbReference type="Proteomes" id="UP000017184"/>
    </source>
</evidence>
<dbReference type="GO" id="GO:0046872">
    <property type="term" value="F:metal ion binding"/>
    <property type="evidence" value="ECO:0007669"/>
    <property type="project" value="UniProtKB-KW"/>
</dbReference>
<keyword evidence="1" id="KW-0831">Ubiquinone biosynthesis</keyword>
<name>U5N4S6_9BURK</name>
<dbReference type="InterPro" id="IPR051454">
    <property type="entry name" value="RNA/ubiquinone_mod_enzymes"/>
</dbReference>
<dbReference type="UniPathway" id="UPA00232"/>
<dbReference type="NCBIfam" id="NF011991">
    <property type="entry name" value="PRK15447.1"/>
    <property type="match status" value="1"/>
</dbReference>
<keyword evidence="1" id="KW-0004">4Fe-4S</keyword>
<dbReference type="EMBL" id="CP004885">
    <property type="protein sequence ID" value="AGX86275.1"/>
    <property type="molecule type" value="Genomic_DNA"/>
</dbReference>
<dbReference type="STRING" id="946483.Cenrod_0142"/>
<comment type="subunit">
    <text evidence="1">Forms a heterodimer with UbiU.</text>
</comment>
<comment type="pathway">
    <text evidence="1">Cofactor biosynthesis; ubiquinone biosynthesis.</text>
</comment>
<evidence type="ECO:0000313" key="2">
    <source>
        <dbReference type="EMBL" id="AGX86275.1"/>
    </source>
</evidence>
<dbReference type="RefSeq" id="WP_022771098.1">
    <property type="nucleotide sequence ID" value="NC_022576.1"/>
</dbReference>
<gene>
    <name evidence="1" type="primary">ubiV</name>
    <name evidence="2" type="ORF">Cenrod_0142</name>
</gene>
<dbReference type="PANTHER" id="PTHR30217">
    <property type="entry name" value="PEPTIDASE U32 FAMILY"/>
    <property type="match status" value="1"/>
</dbReference>
<dbReference type="OrthoDB" id="8523349at2"/>
<dbReference type="Pfam" id="PF01136">
    <property type="entry name" value="Peptidase_U32"/>
    <property type="match status" value="1"/>
</dbReference>
<feature type="binding site" evidence="1">
    <location>
        <position position="39"/>
    </location>
    <ligand>
        <name>[4Fe-4S] cluster</name>
        <dbReference type="ChEBI" id="CHEBI:49883"/>
    </ligand>
</feature>
<dbReference type="AlphaFoldDB" id="U5N4S6"/>
<dbReference type="HOGENOM" id="CLU_056172_0_0_4"/>
<dbReference type="KEGG" id="cbx:Cenrod_0142"/>
<accession>U5N4S6</accession>
<feature type="binding site" evidence="1">
    <location>
        <position position="187"/>
    </location>
    <ligand>
        <name>[4Fe-4S] cluster</name>
        <dbReference type="ChEBI" id="CHEBI:49883"/>
    </ligand>
</feature>